<organism evidence="9 10">
    <name type="scientific">Cynara cardunculus var. scolymus</name>
    <name type="common">Globe artichoke</name>
    <name type="synonym">Cynara scolymus</name>
    <dbReference type="NCBI Taxonomy" id="59895"/>
    <lineage>
        <taxon>Eukaryota</taxon>
        <taxon>Viridiplantae</taxon>
        <taxon>Streptophyta</taxon>
        <taxon>Embryophyta</taxon>
        <taxon>Tracheophyta</taxon>
        <taxon>Spermatophyta</taxon>
        <taxon>Magnoliopsida</taxon>
        <taxon>eudicotyledons</taxon>
        <taxon>Gunneridae</taxon>
        <taxon>Pentapetalae</taxon>
        <taxon>asterids</taxon>
        <taxon>campanulids</taxon>
        <taxon>Asterales</taxon>
        <taxon>Asteraceae</taxon>
        <taxon>Carduoideae</taxon>
        <taxon>Cardueae</taxon>
        <taxon>Carduinae</taxon>
        <taxon>Cynara</taxon>
    </lineage>
</organism>
<dbReference type="SUPFAM" id="SSF47459">
    <property type="entry name" value="HLH, helix-loop-helix DNA-binding domain"/>
    <property type="match status" value="1"/>
</dbReference>
<dbReference type="PROSITE" id="PS50888">
    <property type="entry name" value="BHLH"/>
    <property type="match status" value="1"/>
</dbReference>
<accession>A0A103YCG5</accession>
<evidence type="ECO:0000313" key="10">
    <source>
        <dbReference type="Proteomes" id="UP000243975"/>
    </source>
</evidence>
<dbReference type="InterPro" id="IPR045843">
    <property type="entry name" value="IND-like"/>
</dbReference>
<evidence type="ECO:0000259" key="8">
    <source>
        <dbReference type="PROSITE" id="PS50888"/>
    </source>
</evidence>
<keyword evidence="10" id="KW-1185">Reference proteome</keyword>
<evidence type="ECO:0000256" key="1">
    <source>
        <dbReference type="ARBA" id="ARBA00004123"/>
    </source>
</evidence>
<evidence type="ECO:0000313" key="9">
    <source>
        <dbReference type="EMBL" id="KVI06534.1"/>
    </source>
</evidence>
<keyword evidence="3" id="KW-0805">Transcription regulation</keyword>
<dbReference type="EMBL" id="LEKV01001804">
    <property type="protein sequence ID" value="KVI06534.1"/>
    <property type="molecule type" value="Genomic_DNA"/>
</dbReference>
<protein>
    <submittedName>
        <fullName evidence="9">Myc-type, basic helix-loop-helix (BHLH) domain-containing protein</fullName>
    </submittedName>
</protein>
<reference evidence="9 10" key="1">
    <citation type="journal article" date="2016" name="Sci. Rep.">
        <title>The genome sequence of the outbreeding globe artichoke constructed de novo incorporating a phase-aware low-pass sequencing strategy of F1 progeny.</title>
        <authorList>
            <person name="Scaglione D."/>
            <person name="Reyes-Chin-Wo S."/>
            <person name="Acquadro A."/>
            <person name="Froenicke L."/>
            <person name="Portis E."/>
            <person name="Beitel C."/>
            <person name="Tirone M."/>
            <person name="Mauro R."/>
            <person name="Lo Monaco A."/>
            <person name="Mauromicale G."/>
            <person name="Faccioli P."/>
            <person name="Cattivelli L."/>
            <person name="Rieseberg L."/>
            <person name="Michelmore R."/>
            <person name="Lanteri S."/>
        </authorList>
    </citation>
    <scope>NUCLEOTIDE SEQUENCE [LARGE SCALE GENOMIC DNA]</scope>
    <source>
        <strain evidence="9">2C</strain>
    </source>
</reference>
<feature type="domain" description="BHLH" evidence="8">
    <location>
        <begin position="139"/>
        <end position="188"/>
    </location>
</feature>
<dbReference type="STRING" id="59895.A0A103YCG5"/>
<dbReference type="GO" id="GO:0000978">
    <property type="term" value="F:RNA polymerase II cis-regulatory region sequence-specific DNA binding"/>
    <property type="evidence" value="ECO:0007669"/>
    <property type="project" value="TreeGrafter"/>
</dbReference>
<dbReference type="PANTHER" id="PTHR16223:SF56">
    <property type="entry name" value="TRANSCRIPTION FACTOR BHLH110"/>
    <property type="match status" value="1"/>
</dbReference>
<dbReference type="PANTHER" id="PTHR16223">
    <property type="entry name" value="TRANSCRIPTION FACTOR BHLH83-RELATED"/>
    <property type="match status" value="1"/>
</dbReference>
<evidence type="ECO:0000256" key="7">
    <source>
        <dbReference type="SAM" id="MobiDB-lite"/>
    </source>
</evidence>
<dbReference type="GO" id="GO:0000981">
    <property type="term" value="F:DNA-binding transcription factor activity, RNA polymerase II-specific"/>
    <property type="evidence" value="ECO:0007669"/>
    <property type="project" value="TreeGrafter"/>
</dbReference>
<comment type="subcellular location">
    <subcellularLocation>
        <location evidence="1">Nucleus</location>
    </subcellularLocation>
</comment>
<dbReference type="CDD" id="cd11393">
    <property type="entry name" value="bHLH_AtbHLH_like"/>
    <property type="match status" value="1"/>
</dbReference>
<dbReference type="Gene3D" id="4.10.280.10">
    <property type="entry name" value="Helix-loop-helix DNA-binding domain"/>
    <property type="match status" value="1"/>
</dbReference>
<keyword evidence="6" id="KW-0539">Nucleus</keyword>
<comment type="subunit">
    <text evidence="2">Homodimer.</text>
</comment>
<evidence type="ECO:0000256" key="5">
    <source>
        <dbReference type="ARBA" id="ARBA00023163"/>
    </source>
</evidence>
<evidence type="ECO:0000256" key="4">
    <source>
        <dbReference type="ARBA" id="ARBA00023125"/>
    </source>
</evidence>
<gene>
    <name evidence="9" type="ORF">Ccrd_015114</name>
</gene>
<evidence type="ECO:0000256" key="3">
    <source>
        <dbReference type="ARBA" id="ARBA00023015"/>
    </source>
</evidence>
<feature type="region of interest" description="Disordered" evidence="7">
    <location>
        <begin position="202"/>
        <end position="223"/>
    </location>
</feature>
<evidence type="ECO:0000256" key="6">
    <source>
        <dbReference type="ARBA" id="ARBA00023242"/>
    </source>
</evidence>
<keyword evidence="4" id="KW-0238">DNA-binding</keyword>
<comment type="caution">
    <text evidence="9">The sequence shown here is derived from an EMBL/GenBank/DDBJ whole genome shotgun (WGS) entry which is preliminary data.</text>
</comment>
<dbReference type="InterPro" id="IPR036638">
    <property type="entry name" value="HLH_DNA-bd_sf"/>
</dbReference>
<dbReference type="InterPro" id="IPR045239">
    <property type="entry name" value="bHLH95_bHLH"/>
</dbReference>
<dbReference type="AlphaFoldDB" id="A0A103YCG5"/>
<name>A0A103YCG5_CYNCS</name>
<sequence>MEPANFHHYHQEDDHVPVDSSSFPIPSCYGLSWSQNPLLTCTNNSINSRNLVPCLDTGTDSMAQDLGFPWSSSSSNNGMGYPIDNFMTHELQRLSRIKDEFSISSISTAGSTGQPAKRPASKFINAKATQSVSVKKSKLEPRPSSAPFQVRKEKLGDRIAAIQQLVAPFGKTDTASVLMEAIGYIKFLQTQVETLSVPYMKSTDKTSGIPTRRGHLGEGNKETKRDLRSRGLCLVPLSCLSYITGGGEGIWPGS</sequence>
<dbReference type="Gramene" id="KVI06534">
    <property type="protein sequence ID" value="KVI06534"/>
    <property type="gene ID" value="Ccrd_015114"/>
</dbReference>
<keyword evidence="5" id="KW-0804">Transcription</keyword>
<dbReference type="GO" id="GO:0005634">
    <property type="term" value="C:nucleus"/>
    <property type="evidence" value="ECO:0007669"/>
    <property type="project" value="UniProtKB-SubCell"/>
</dbReference>
<dbReference type="InterPro" id="IPR011598">
    <property type="entry name" value="bHLH_dom"/>
</dbReference>
<dbReference type="GO" id="GO:0046983">
    <property type="term" value="F:protein dimerization activity"/>
    <property type="evidence" value="ECO:0007669"/>
    <property type="project" value="InterPro"/>
</dbReference>
<evidence type="ECO:0000256" key="2">
    <source>
        <dbReference type="ARBA" id="ARBA00011738"/>
    </source>
</evidence>
<dbReference type="Proteomes" id="UP000243975">
    <property type="component" value="Unassembled WGS sequence"/>
</dbReference>
<dbReference type="FunFam" id="4.10.280.10:FF:000032">
    <property type="entry name" value="Transcription factor bHLH123 family"/>
    <property type="match status" value="1"/>
</dbReference>
<proteinExistence type="predicted"/>